<evidence type="ECO:0000259" key="4">
    <source>
        <dbReference type="PROSITE" id="PS50837"/>
    </source>
</evidence>
<feature type="repeat" description="ANK" evidence="3">
    <location>
        <begin position="885"/>
        <end position="923"/>
    </location>
</feature>
<dbReference type="OrthoDB" id="195446at2759"/>
<dbReference type="EMBL" id="KE721230">
    <property type="protein sequence ID" value="ERF71221.1"/>
    <property type="molecule type" value="Genomic_DNA"/>
</dbReference>
<dbReference type="Pfam" id="PF22939">
    <property type="entry name" value="WHD_GPIID"/>
    <property type="match status" value="1"/>
</dbReference>
<dbReference type="InterPro" id="IPR007111">
    <property type="entry name" value="NACHT_NTPase"/>
</dbReference>
<dbReference type="GeneID" id="19242990"/>
<dbReference type="PROSITE" id="PS50837">
    <property type="entry name" value="NACHT"/>
    <property type="match status" value="1"/>
</dbReference>
<dbReference type="InterPro" id="IPR056884">
    <property type="entry name" value="NPHP3-like_N"/>
</dbReference>
<protein>
    <recommendedName>
        <fullName evidence="4">NACHT domain-containing protein</fullName>
    </recommendedName>
</protein>
<dbReference type="InterPro" id="IPR054471">
    <property type="entry name" value="GPIID_WHD"/>
</dbReference>
<dbReference type="InterPro" id="IPR027417">
    <property type="entry name" value="P-loop_NTPase"/>
</dbReference>
<evidence type="ECO:0000256" key="3">
    <source>
        <dbReference type="PROSITE-ProRule" id="PRU00023"/>
    </source>
</evidence>
<evidence type="ECO:0000313" key="6">
    <source>
        <dbReference type="Proteomes" id="UP000019373"/>
    </source>
</evidence>
<dbReference type="Gene3D" id="1.25.40.20">
    <property type="entry name" value="Ankyrin repeat-containing domain"/>
    <property type="match status" value="4"/>
</dbReference>
<dbReference type="RefSeq" id="XP_007803109.1">
    <property type="nucleotide sequence ID" value="XM_007804918.1"/>
</dbReference>
<dbReference type="Pfam" id="PF12796">
    <property type="entry name" value="Ank_2"/>
    <property type="match status" value="4"/>
</dbReference>
<evidence type="ECO:0000313" key="5">
    <source>
        <dbReference type="EMBL" id="ERF71221.1"/>
    </source>
</evidence>
<evidence type="ECO:0000256" key="1">
    <source>
        <dbReference type="ARBA" id="ARBA00022737"/>
    </source>
</evidence>
<feature type="domain" description="NACHT" evidence="4">
    <location>
        <begin position="81"/>
        <end position="222"/>
    </location>
</feature>
<feature type="repeat" description="ANK" evidence="3">
    <location>
        <begin position="924"/>
        <end position="956"/>
    </location>
</feature>
<gene>
    <name evidence="5" type="ORF">EPUS_08139</name>
</gene>
<feature type="repeat" description="ANK" evidence="3">
    <location>
        <begin position="957"/>
        <end position="989"/>
    </location>
</feature>
<dbReference type="AlphaFoldDB" id="U1GHF6"/>
<dbReference type="PROSITE" id="PS50088">
    <property type="entry name" value="ANK_REPEAT"/>
    <property type="match status" value="6"/>
</dbReference>
<feature type="repeat" description="ANK" evidence="3">
    <location>
        <begin position="852"/>
        <end position="884"/>
    </location>
</feature>
<dbReference type="SUPFAM" id="SSF48403">
    <property type="entry name" value="Ankyrin repeat"/>
    <property type="match status" value="2"/>
</dbReference>
<keyword evidence="1" id="KW-0677">Repeat</keyword>
<dbReference type="InterPro" id="IPR036770">
    <property type="entry name" value="Ankyrin_rpt-contain_sf"/>
</dbReference>
<accession>U1GHF6</accession>
<keyword evidence="6" id="KW-1185">Reference proteome</keyword>
<dbReference type="Gene3D" id="3.40.50.300">
    <property type="entry name" value="P-loop containing nucleotide triphosphate hydrolases"/>
    <property type="match status" value="1"/>
</dbReference>
<name>U1GHF6_ENDPU</name>
<proteinExistence type="predicted"/>
<feature type="repeat" description="ANK" evidence="3">
    <location>
        <begin position="819"/>
        <end position="851"/>
    </location>
</feature>
<sequence>MSGLEVLGAASAIVRLIEAASKAVDFIQAVKDADKEALEFSSRARTIRYLLQEGMWEWHPSSGEWLKRSREYQDWYSIKGARLWWSGVAGAGKTVLATIVVHDLSARYAQDNHTQVLKIYFDNSRERSRTDCLGSLWRRLASRRQFSDKEIALLDKRYVEQRILPDQAKWKEMIANEAQRYRKIFLILDALDEFADRHPMQFVEDLVSLLPLANTLITSRPDLRIRNAYRLIKAEALRIEAHNVDLQEYVHSRITGSANMDLVVQAPDLGDLIKDMVLKSSQGIFLMAKLLMDDIETQRTLSKLRKKLDDPPGNLKQAYDNSLLRIERQATVDADIGKEVLFTLCIAKSPLTVKQLQSVISLDLEDVSLGPEDEITERALIGSCAGVVVVDEISQIVRFGHQTTRDYLYESHATQIAQAQLVLLKKCLTYLRSPNVRIERWSKDDHIQRLLKVYPFLEYAAVHSGDHAREVGTEHQEELLSDIMDLLQQDENLACAVRVLLYKTSSDWIGRHKWGAWGAEQPTKGKMRGINLVGYCGLDHALTHILRASPGEYLRSQDSSGNALHWAARGNHEAVLKILVEQPGVERPIKQYSELAHTPLHVALVFRRTLALEILLDNGADPSIKVQREPDWHSLQLAIRHGPSGHVDILLRRGNQESLLWARDILGRLALNIAADSEDTESLDKFLPLYSHAVRDRHEMAELVDFMQQNPLHQAAQNGHKRATEALLQHDLAKVFAQGTNYRKHLPCRCLEWQTRKALCDAASRGHPEVLRVLVDFFGASQHADRLFRRALVNAAEDGTIESVVALTTKINFAAQHDDLFSALLVAASNGHFEVVRHLLKTGAPINAQDHQGYTALHLAASNGLTVVTQTLIAAGSRLGIKDVRGRTPLALALQEKTASQARKLEVVRHLLKMGAPIDVQDHKGHTALHLAASKDMGLVAKMLIAAGSELDTEDASGRTPLALALQEKAAATAKLLVHAGAAVPPFDDCRDWLASPAGYNRYKELDEVERAQIQQNIQSAPHAPYTPLSADEIFRAALYVSKMLGFRRETLPLVNLILELAEYWIVSDSQRDGEHDFDENDRTPVYLRSLPIVGRNANPVRRIEIYIVSHDQSSQNGPGSFDNSWTWFEVRRQMRGGQKGIPLRLLLNKTRRRDWTRWRISWPHRQGYDRTP</sequence>
<organism evidence="5 6">
    <name type="scientific">Endocarpon pusillum (strain Z07020 / HMAS-L-300199)</name>
    <name type="common">Lichen-forming fungus</name>
    <dbReference type="NCBI Taxonomy" id="1263415"/>
    <lineage>
        <taxon>Eukaryota</taxon>
        <taxon>Fungi</taxon>
        <taxon>Dikarya</taxon>
        <taxon>Ascomycota</taxon>
        <taxon>Pezizomycotina</taxon>
        <taxon>Eurotiomycetes</taxon>
        <taxon>Chaetothyriomycetidae</taxon>
        <taxon>Verrucariales</taxon>
        <taxon>Verrucariaceae</taxon>
        <taxon>Endocarpon</taxon>
    </lineage>
</organism>
<dbReference type="HOGENOM" id="CLU_000288_34_23_1"/>
<dbReference type="InterPro" id="IPR002110">
    <property type="entry name" value="Ankyrin_rpt"/>
</dbReference>
<dbReference type="eggNOG" id="KOG4177">
    <property type="taxonomic scope" value="Eukaryota"/>
</dbReference>
<dbReference type="InterPro" id="IPR051165">
    <property type="entry name" value="Multifunctional_ANK_Repeat"/>
</dbReference>
<dbReference type="SMART" id="SM00248">
    <property type="entry name" value="ANK"/>
    <property type="match status" value="10"/>
</dbReference>
<dbReference type="PANTHER" id="PTHR24123">
    <property type="entry name" value="ANKYRIN REPEAT-CONTAINING"/>
    <property type="match status" value="1"/>
</dbReference>
<feature type="repeat" description="ANK" evidence="3">
    <location>
        <begin position="595"/>
        <end position="627"/>
    </location>
</feature>
<dbReference type="Pfam" id="PF24883">
    <property type="entry name" value="NPHP3_N"/>
    <property type="match status" value="1"/>
</dbReference>
<dbReference type="PANTHER" id="PTHR24123:SF33">
    <property type="entry name" value="PROTEIN HOS4"/>
    <property type="match status" value="1"/>
</dbReference>
<evidence type="ECO:0000256" key="2">
    <source>
        <dbReference type="ARBA" id="ARBA00023043"/>
    </source>
</evidence>
<dbReference type="Proteomes" id="UP000019373">
    <property type="component" value="Unassembled WGS sequence"/>
</dbReference>
<reference evidence="6" key="1">
    <citation type="journal article" date="2014" name="BMC Genomics">
        <title>Genome characteristics reveal the impact of lichenization on lichen-forming fungus Endocarpon pusillum Hedwig (Verrucariales, Ascomycota).</title>
        <authorList>
            <person name="Wang Y.-Y."/>
            <person name="Liu B."/>
            <person name="Zhang X.-Y."/>
            <person name="Zhou Q.-M."/>
            <person name="Zhang T."/>
            <person name="Li H."/>
            <person name="Yu Y.-F."/>
            <person name="Zhang X.-L."/>
            <person name="Hao X.-Y."/>
            <person name="Wang M."/>
            <person name="Wang L."/>
            <person name="Wei J.-C."/>
        </authorList>
    </citation>
    <scope>NUCLEOTIDE SEQUENCE [LARGE SCALE GENOMIC DNA]</scope>
    <source>
        <strain evidence="6">Z07020 / HMAS-L-300199</strain>
    </source>
</reference>
<dbReference type="SUPFAM" id="SSF52540">
    <property type="entry name" value="P-loop containing nucleoside triphosphate hydrolases"/>
    <property type="match status" value="1"/>
</dbReference>
<keyword evidence="2 3" id="KW-0040">ANK repeat</keyword>
<dbReference type="PROSITE" id="PS50297">
    <property type="entry name" value="ANK_REP_REGION"/>
    <property type="match status" value="5"/>
</dbReference>